<proteinExistence type="inferred from homology"/>
<dbReference type="PANTHER" id="PTHR23132:SF23">
    <property type="entry name" value="D-ALANINE--D-ALANINE LIGASE B"/>
    <property type="match status" value="1"/>
</dbReference>
<evidence type="ECO:0000313" key="15">
    <source>
        <dbReference type="EMBL" id="OGZ33238.1"/>
    </source>
</evidence>
<comment type="similarity">
    <text evidence="2 10">Belongs to the D-alanine--D-alanine ligase family.</text>
</comment>
<sequence length="341" mass="36913">MAGIKKKLNIVVLMGGPSAEHEVSLNTGRMISQALDKKKYNVKPVAITKEGNWLLLKEGVKLLVENNRSLSINDSVLARHGVSAIDEIKSKKSADVVFLALHGTYGEDGAIQGLLELAGIPYTGSGILASALGMDKSMAKKILKREKIPTPNYFIFTKNNHVSLKKVKFPCVVKPVAQGSSVGVTIVRGPGQLKKAIKNALTYGQRVMVEDFIEGREITATVIGNKKPKALPLIEIKPKLSSFYNYESKYADGGSEHICPAQIPPPVTKRIQELALRAHVTLGCRGVTRTDFILHGSQPYALEINTLPGMTSVSLVPQSAATAGIKFPELLDKLIELALEK</sequence>
<dbReference type="AlphaFoldDB" id="A0A1G2F6M4"/>
<evidence type="ECO:0000256" key="6">
    <source>
        <dbReference type="ARBA" id="ARBA00022840"/>
    </source>
</evidence>
<comment type="subcellular location">
    <subcellularLocation>
        <location evidence="1 10">Cytoplasm</location>
    </subcellularLocation>
</comment>
<dbReference type="Pfam" id="PF07478">
    <property type="entry name" value="Dala_Dala_lig_C"/>
    <property type="match status" value="1"/>
</dbReference>
<organism evidence="15 16">
    <name type="scientific">Candidatus Portnoybacteria bacterium RBG_13_41_18</name>
    <dbReference type="NCBI Taxonomy" id="1801991"/>
    <lineage>
        <taxon>Bacteria</taxon>
        <taxon>Candidatus Portnoyibacteriota</taxon>
    </lineage>
</organism>
<dbReference type="NCBIfam" id="NF002528">
    <property type="entry name" value="PRK01966.1-4"/>
    <property type="match status" value="1"/>
</dbReference>
<dbReference type="InterPro" id="IPR005905">
    <property type="entry name" value="D_ala_D_ala"/>
</dbReference>
<evidence type="ECO:0000259" key="14">
    <source>
        <dbReference type="PROSITE" id="PS50975"/>
    </source>
</evidence>
<feature type="binding site" evidence="12">
    <location>
        <position position="291"/>
    </location>
    <ligand>
        <name>Mg(2+)</name>
        <dbReference type="ChEBI" id="CHEBI:18420"/>
        <label>1</label>
    </ligand>
</feature>
<dbReference type="Gene3D" id="3.30.1490.20">
    <property type="entry name" value="ATP-grasp fold, A domain"/>
    <property type="match status" value="1"/>
</dbReference>
<evidence type="ECO:0000256" key="9">
    <source>
        <dbReference type="ARBA" id="ARBA00023316"/>
    </source>
</evidence>
<comment type="function">
    <text evidence="10">Cell wall formation.</text>
</comment>
<comment type="pathway">
    <text evidence="10">Cell wall biogenesis; peptidoglycan biosynthesis.</text>
</comment>
<dbReference type="SUPFAM" id="SSF56059">
    <property type="entry name" value="Glutathione synthetase ATP-binding domain-like"/>
    <property type="match status" value="1"/>
</dbReference>
<dbReference type="SMART" id="SM01209">
    <property type="entry name" value="GARS_A"/>
    <property type="match status" value="1"/>
</dbReference>
<keyword evidence="12" id="KW-0479">Metal-binding</keyword>
<dbReference type="InterPro" id="IPR016185">
    <property type="entry name" value="PreATP-grasp_dom_sf"/>
</dbReference>
<keyword evidence="3 10" id="KW-0963">Cytoplasm</keyword>
<dbReference type="HAMAP" id="MF_00047">
    <property type="entry name" value="Dala_Dala_lig"/>
    <property type="match status" value="1"/>
</dbReference>
<dbReference type="Pfam" id="PF01820">
    <property type="entry name" value="Dala_Dala_lig_N"/>
    <property type="match status" value="1"/>
</dbReference>
<protein>
    <recommendedName>
        <fullName evidence="10">D-alanine--D-alanine ligase</fullName>
        <ecNumber evidence="10">6.3.2.4</ecNumber>
    </recommendedName>
    <alternativeName>
        <fullName evidence="10">D-Ala-D-Ala ligase</fullName>
    </alternativeName>
    <alternativeName>
        <fullName evidence="10">D-alanylalanine synthetase</fullName>
    </alternativeName>
</protein>
<dbReference type="PROSITE" id="PS00844">
    <property type="entry name" value="DALA_DALA_LIGASE_2"/>
    <property type="match status" value="1"/>
</dbReference>
<dbReference type="EMBL" id="MHMV01000052">
    <property type="protein sequence ID" value="OGZ33238.1"/>
    <property type="molecule type" value="Genomic_DNA"/>
</dbReference>
<dbReference type="PIRSF" id="PIRSF039102">
    <property type="entry name" value="Ddl/VanB"/>
    <property type="match status" value="1"/>
</dbReference>
<dbReference type="NCBIfam" id="NF002378">
    <property type="entry name" value="PRK01372.1"/>
    <property type="match status" value="1"/>
</dbReference>
<feature type="active site" evidence="11">
    <location>
        <position position="180"/>
    </location>
</feature>
<dbReference type="PROSITE" id="PS50975">
    <property type="entry name" value="ATP_GRASP"/>
    <property type="match status" value="1"/>
</dbReference>
<dbReference type="GO" id="GO:0071555">
    <property type="term" value="P:cell wall organization"/>
    <property type="evidence" value="ECO:0007669"/>
    <property type="project" value="UniProtKB-KW"/>
</dbReference>
<evidence type="ECO:0000256" key="7">
    <source>
        <dbReference type="ARBA" id="ARBA00022960"/>
    </source>
</evidence>
<evidence type="ECO:0000256" key="1">
    <source>
        <dbReference type="ARBA" id="ARBA00004496"/>
    </source>
</evidence>
<keyword evidence="8 10" id="KW-0573">Peptidoglycan synthesis</keyword>
<keyword evidence="4 10" id="KW-0436">Ligase</keyword>
<evidence type="ECO:0000256" key="11">
    <source>
        <dbReference type="PIRSR" id="PIRSR039102-1"/>
    </source>
</evidence>
<keyword evidence="12" id="KW-0460">Magnesium</keyword>
<dbReference type="PROSITE" id="PS00843">
    <property type="entry name" value="DALA_DALA_LIGASE_1"/>
    <property type="match status" value="1"/>
</dbReference>
<keyword evidence="9 10" id="KW-0961">Cell wall biogenesis/degradation</keyword>
<dbReference type="GO" id="GO:0009252">
    <property type="term" value="P:peptidoglycan biosynthetic process"/>
    <property type="evidence" value="ECO:0007669"/>
    <property type="project" value="UniProtKB-UniRule"/>
</dbReference>
<evidence type="ECO:0000256" key="2">
    <source>
        <dbReference type="ARBA" id="ARBA00010871"/>
    </source>
</evidence>
<feature type="domain" description="ATP-grasp" evidence="14">
    <location>
        <begin position="140"/>
        <end position="336"/>
    </location>
</feature>
<dbReference type="GO" id="GO:0008716">
    <property type="term" value="F:D-alanine-D-alanine ligase activity"/>
    <property type="evidence" value="ECO:0007669"/>
    <property type="project" value="UniProtKB-UniRule"/>
</dbReference>
<accession>A0A1G2F6M4</accession>
<dbReference type="InterPro" id="IPR013815">
    <property type="entry name" value="ATP_grasp_subdomain_1"/>
</dbReference>
<keyword evidence="6 13" id="KW-0067">ATP-binding</keyword>
<dbReference type="GO" id="GO:0005737">
    <property type="term" value="C:cytoplasm"/>
    <property type="evidence" value="ECO:0007669"/>
    <property type="project" value="UniProtKB-SubCell"/>
</dbReference>
<keyword evidence="5 13" id="KW-0547">Nucleotide-binding</keyword>
<dbReference type="Proteomes" id="UP000177725">
    <property type="component" value="Unassembled WGS sequence"/>
</dbReference>
<dbReference type="GO" id="GO:0046872">
    <property type="term" value="F:metal ion binding"/>
    <property type="evidence" value="ECO:0007669"/>
    <property type="project" value="UniProtKB-KW"/>
</dbReference>
<dbReference type="Gene3D" id="3.30.470.20">
    <property type="entry name" value="ATP-grasp fold, B domain"/>
    <property type="match status" value="1"/>
</dbReference>
<feature type="active site" evidence="11">
    <location>
        <position position="314"/>
    </location>
</feature>
<keyword evidence="7 10" id="KW-0133">Cell shape</keyword>
<dbReference type="NCBIfam" id="TIGR01205">
    <property type="entry name" value="D_ala_D_alaTIGR"/>
    <property type="match status" value="1"/>
</dbReference>
<dbReference type="Gene3D" id="3.40.50.20">
    <property type="match status" value="1"/>
</dbReference>
<keyword evidence="12" id="KW-0464">Manganese</keyword>
<name>A0A1G2F6M4_9BACT</name>
<dbReference type="InterPro" id="IPR000291">
    <property type="entry name" value="D-Ala_lig_Van_CS"/>
</dbReference>
<evidence type="ECO:0000256" key="10">
    <source>
        <dbReference type="HAMAP-Rule" id="MF_00047"/>
    </source>
</evidence>
<dbReference type="InterPro" id="IPR011761">
    <property type="entry name" value="ATP-grasp"/>
</dbReference>
<feature type="binding site" evidence="12">
    <location>
        <position position="303"/>
    </location>
    <ligand>
        <name>Mg(2+)</name>
        <dbReference type="ChEBI" id="CHEBI:18420"/>
        <label>1</label>
    </ligand>
</feature>
<dbReference type="PANTHER" id="PTHR23132">
    <property type="entry name" value="D-ALANINE--D-ALANINE LIGASE"/>
    <property type="match status" value="1"/>
</dbReference>
<reference evidence="15 16" key="1">
    <citation type="journal article" date="2016" name="Nat. Commun.">
        <title>Thousands of microbial genomes shed light on interconnected biogeochemical processes in an aquifer system.</title>
        <authorList>
            <person name="Anantharaman K."/>
            <person name="Brown C.T."/>
            <person name="Hug L.A."/>
            <person name="Sharon I."/>
            <person name="Castelle C.J."/>
            <person name="Probst A.J."/>
            <person name="Thomas B.C."/>
            <person name="Singh A."/>
            <person name="Wilkins M.J."/>
            <person name="Karaoz U."/>
            <person name="Brodie E.L."/>
            <person name="Williams K.H."/>
            <person name="Hubbard S.S."/>
            <person name="Banfield J.F."/>
        </authorList>
    </citation>
    <scope>NUCLEOTIDE SEQUENCE [LARGE SCALE GENOMIC DNA]</scope>
</reference>
<evidence type="ECO:0000256" key="3">
    <source>
        <dbReference type="ARBA" id="ARBA00022490"/>
    </source>
</evidence>
<evidence type="ECO:0000313" key="16">
    <source>
        <dbReference type="Proteomes" id="UP000177725"/>
    </source>
</evidence>
<gene>
    <name evidence="10" type="primary">ddl</name>
    <name evidence="15" type="ORF">A2174_01870</name>
</gene>
<dbReference type="InterPro" id="IPR011127">
    <property type="entry name" value="Dala_Dala_lig_N"/>
</dbReference>
<evidence type="ECO:0000256" key="4">
    <source>
        <dbReference type="ARBA" id="ARBA00022598"/>
    </source>
</evidence>
<comment type="cofactor">
    <cofactor evidence="12">
        <name>Mg(2+)</name>
        <dbReference type="ChEBI" id="CHEBI:18420"/>
    </cofactor>
    <cofactor evidence="12">
        <name>Mn(2+)</name>
        <dbReference type="ChEBI" id="CHEBI:29035"/>
    </cofactor>
    <text evidence="12">Binds 2 magnesium or manganese ions per subunit.</text>
</comment>
<feature type="binding site" evidence="12">
    <location>
        <position position="305"/>
    </location>
    <ligand>
        <name>Mg(2+)</name>
        <dbReference type="ChEBI" id="CHEBI:18420"/>
        <label>2</label>
    </ligand>
</feature>
<evidence type="ECO:0000256" key="13">
    <source>
        <dbReference type="PROSITE-ProRule" id="PRU00409"/>
    </source>
</evidence>
<feature type="active site" evidence="11">
    <location>
        <position position="20"/>
    </location>
</feature>
<evidence type="ECO:0000256" key="5">
    <source>
        <dbReference type="ARBA" id="ARBA00022741"/>
    </source>
</evidence>
<dbReference type="EC" id="6.3.2.4" evidence="10"/>
<dbReference type="GO" id="GO:0005524">
    <property type="term" value="F:ATP binding"/>
    <property type="evidence" value="ECO:0007669"/>
    <property type="project" value="UniProtKB-UniRule"/>
</dbReference>
<dbReference type="GO" id="GO:0008360">
    <property type="term" value="P:regulation of cell shape"/>
    <property type="evidence" value="ECO:0007669"/>
    <property type="project" value="UniProtKB-KW"/>
</dbReference>
<dbReference type="InterPro" id="IPR011095">
    <property type="entry name" value="Dala_Dala_lig_C"/>
</dbReference>
<evidence type="ECO:0000256" key="8">
    <source>
        <dbReference type="ARBA" id="ARBA00022984"/>
    </source>
</evidence>
<feature type="binding site" evidence="12">
    <location>
        <position position="303"/>
    </location>
    <ligand>
        <name>Mg(2+)</name>
        <dbReference type="ChEBI" id="CHEBI:18420"/>
        <label>2</label>
    </ligand>
</feature>
<dbReference type="UniPathway" id="UPA00219"/>
<comment type="caution">
    <text evidence="15">The sequence shown here is derived from an EMBL/GenBank/DDBJ whole genome shotgun (WGS) entry which is preliminary data.</text>
</comment>
<evidence type="ECO:0000256" key="12">
    <source>
        <dbReference type="PIRSR" id="PIRSR039102-3"/>
    </source>
</evidence>
<comment type="catalytic activity">
    <reaction evidence="10">
        <text>2 D-alanine + ATP = D-alanyl-D-alanine + ADP + phosphate + H(+)</text>
        <dbReference type="Rhea" id="RHEA:11224"/>
        <dbReference type="ChEBI" id="CHEBI:15378"/>
        <dbReference type="ChEBI" id="CHEBI:30616"/>
        <dbReference type="ChEBI" id="CHEBI:43474"/>
        <dbReference type="ChEBI" id="CHEBI:57416"/>
        <dbReference type="ChEBI" id="CHEBI:57822"/>
        <dbReference type="ChEBI" id="CHEBI:456216"/>
        <dbReference type="EC" id="6.3.2.4"/>
    </reaction>
</comment>
<dbReference type="SUPFAM" id="SSF52440">
    <property type="entry name" value="PreATP-grasp domain"/>
    <property type="match status" value="1"/>
</dbReference>